<sequence>MTKVLRADTPPPPHLCPHTACWTNGGKASLLLAFTVEPSSLTIITPFREPISEASPAMTSLSSPLGQSGFPILLYFTRPSASPSGSRDALQKGEAIVLFRSADLHPPSWRRTALQTY</sequence>
<organism evidence="1 2">
    <name type="scientific">Crenichthys baileyi</name>
    <name type="common">White River springfish</name>
    <dbReference type="NCBI Taxonomy" id="28760"/>
    <lineage>
        <taxon>Eukaryota</taxon>
        <taxon>Metazoa</taxon>
        <taxon>Chordata</taxon>
        <taxon>Craniata</taxon>
        <taxon>Vertebrata</taxon>
        <taxon>Euteleostomi</taxon>
        <taxon>Actinopterygii</taxon>
        <taxon>Neopterygii</taxon>
        <taxon>Teleostei</taxon>
        <taxon>Neoteleostei</taxon>
        <taxon>Acanthomorphata</taxon>
        <taxon>Ovalentaria</taxon>
        <taxon>Atherinomorphae</taxon>
        <taxon>Cyprinodontiformes</taxon>
        <taxon>Goodeidae</taxon>
        <taxon>Crenichthys</taxon>
    </lineage>
</organism>
<gene>
    <name evidence="1" type="ORF">CRENBAI_014745</name>
</gene>
<accession>A0AAV9R723</accession>
<dbReference type="AlphaFoldDB" id="A0AAV9R723"/>
<evidence type="ECO:0000313" key="2">
    <source>
        <dbReference type="Proteomes" id="UP001311232"/>
    </source>
</evidence>
<dbReference type="EMBL" id="JAHHUM010002335">
    <property type="protein sequence ID" value="KAK5604594.1"/>
    <property type="molecule type" value="Genomic_DNA"/>
</dbReference>
<proteinExistence type="predicted"/>
<reference evidence="1 2" key="1">
    <citation type="submission" date="2021-06" db="EMBL/GenBank/DDBJ databases">
        <authorList>
            <person name="Palmer J.M."/>
        </authorList>
    </citation>
    <scope>NUCLEOTIDE SEQUENCE [LARGE SCALE GENOMIC DNA]</scope>
    <source>
        <strain evidence="1 2">MEX-2019</strain>
        <tissue evidence="1">Muscle</tissue>
    </source>
</reference>
<keyword evidence="2" id="KW-1185">Reference proteome</keyword>
<name>A0AAV9R723_9TELE</name>
<evidence type="ECO:0000313" key="1">
    <source>
        <dbReference type="EMBL" id="KAK5604594.1"/>
    </source>
</evidence>
<dbReference type="Proteomes" id="UP001311232">
    <property type="component" value="Unassembled WGS sequence"/>
</dbReference>
<comment type="caution">
    <text evidence="1">The sequence shown here is derived from an EMBL/GenBank/DDBJ whole genome shotgun (WGS) entry which is preliminary data.</text>
</comment>
<protein>
    <submittedName>
        <fullName evidence="1">Uncharacterized protein</fullName>
    </submittedName>
</protein>